<evidence type="ECO:0000313" key="4">
    <source>
        <dbReference type="Proteomes" id="UP000630887"/>
    </source>
</evidence>
<reference evidence="3 4" key="1">
    <citation type="submission" date="2021-01" db="EMBL/GenBank/DDBJ databases">
        <title>Whole genome shotgun sequence of Catellatospora coxensis NBRC 107359.</title>
        <authorList>
            <person name="Komaki H."/>
            <person name="Tamura T."/>
        </authorList>
    </citation>
    <scope>NUCLEOTIDE SEQUENCE [LARGE SCALE GENOMIC DNA]</scope>
    <source>
        <strain evidence="3 4">NBRC 107359</strain>
    </source>
</reference>
<accession>A0A8J3P5A4</accession>
<dbReference type="PROSITE" id="PS51318">
    <property type="entry name" value="TAT"/>
    <property type="match status" value="1"/>
</dbReference>
<dbReference type="InterPro" id="IPR006311">
    <property type="entry name" value="TAT_signal"/>
</dbReference>
<feature type="chain" id="PRO_5035253672" description="Excalibur calcium-binding domain-containing protein" evidence="2">
    <location>
        <begin position="33"/>
        <end position="156"/>
    </location>
</feature>
<name>A0A8J3P5A4_9ACTN</name>
<organism evidence="3 4">
    <name type="scientific">Catellatospora coxensis</name>
    <dbReference type="NCBI Taxonomy" id="310354"/>
    <lineage>
        <taxon>Bacteria</taxon>
        <taxon>Bacillati</taxon>
        <taxon>Actinomycetota</taxon>
        <taxon>Actinomycetes</taxon>
        <taxon>Micromonosporales</taxon>
        <taxon>Micromonosporaceae</taxon>
        <taxon>Catellatospora</taxon>
    </lineage>
</organism>
<evidence type="ECO:0000313" key="3">
    <source>
        <dbReference type="EMBL" id="GIG04638.1"/>
    </source>
</evidence>
<dbReference type="EMBL" id="BONI01000008">
    <property type="protein sequence ID" value="GIG04638.1"/>
    <property type="molecule type" value="Genomic_DNA"/>
</dbReference>
<dbReference type="RefSeq" id="WP_203689817.1">
    <property type="nucleotide sequence ID" value="NZ_BAAALC010000040.1"/>
</dbReference>
<evidence type="ECO:0008006" key="5">
    <source>
        <dbReference type="Google" id="ProtNLM"/>
    </source>
</evidence>
<dbReference type="AlphaFoldDB" id="A0A8J3P5A4"/>
<keyword evidence="2" id="KW-0732">Signal</keyword>
<dbReference type="Proteomes" id="UP000630887">
    <property type="component" value="Unassembled WGS sequence"/>
</dbReference>
<gene>
    <name evidence="3" type="ORF">Cco03nite_13380</name>
</gene>
<evidence type="ECO:0000256" key="1">
    <source>
        <dbReference type="SAM" id="MobiDB-lite"/>
    </source>
</evidence>
<comment type="caution">
    <text evidence="3">The sequence shown here is derived from an EMBL/GenBank/DDBJ whole genome shotgun (WGS) entry which is preliminary data.</text>
</comment>
<feature type="signal peptide" evidence="2">
    <location>
        <begin position="1"/>
        <end position="32"/>
    </location>
</feature>
<feature type="region of interest" description="Disordered" evidence="1">
    <location>
        <begin position="57"/>
        <end position="80"/>
    </location>
</feature>
<proteinExistence type="predicted"/>
<sequence>MNTSTRTALRLLAAAAVLLTVATGLGPSTATAGPAAWVAFHPSRPAEVRPFVQSFARKPQARPQRALPKPKRPPEVPVGIDGCDHGYHMPQRPGLCVPWRFPPGVRARCDWLRGHAYFDPASDGTAPRLLVRGTDRHRLDTDHDGEACEKSERPAR</sequence>
<evidence type="ECO:0000256" key="2">
    <source>
        <dbReference type="SAM" id="SignalP"/>
    </source>
</evidence>
<feature type="region of interest" description="Disordered" evidence="1">
    <location>
        <begin position="133"/>
        <end position="156"/>
    </location>
</feature>
<protein>
    <recommendedName>
        <fullName evidence="5">Excalibur calcium-binding domain-containing protein</fullName>
    </recommendedName>
</protein>
<keyword evidence="4" id="KW-1185">Reference proteome</keyword>